<proteinExistence type="predicted"/>
<organism evidence="2 3">
    <name type="scientific">Antiquaquibacter soli</name>
    <dbReference type="NCBI Taxonomy" id="3064523"/>
    <lineage>
        <taxon>Bacteria</taxon>
        <taxon>Bacillati</taxon>
        <taxon>Actinomycetota</taxon>
        <taxon>Actinomycetes</taxon>
        <taxon>Micrococcales</taxon>
        <taxon>Microbacteriaceae</taxon>
        <taxon>Antiquaquibacter</taxon>
    </lineage>
</organism>
<keyword evidence="1" id="KW-0472">Membrane</keyword>
<reference evidence="2 3" key="1">
    <citation type="submission" date="2023-07" db="EMBL/GenBank/DDBJ databases">
        <title>Protaetiibacter sp. nov WY-16 isolated from soil.</title>
        <authorList>
            <person name="Liu B."/>
            <person name="Wan Y."/>
        </authorList>
    </citation>
    <scope>NUCLEOTIDE SEQUENCE [LARGE SCALE GENOMIC DNA]</scope>
    <source>
        <strain evidence="2 3">WY-16</strain>
    </source>
</reference>
<evidence type="ECO:0000313" key="2">
    <source>
        <dbReference type="EMBL" id="MDO7881097.1"/>
    </source>
</evidence>
<keyword evidence="1" id="KW-1133">Transmembrane helix</keyword>
<evidence type="ECO:0000313" key="3">
    <source>
        <dbReference type="Proteomes" id="UP001241072"/>
    </source>
</evidence>
<name>A0ABT9BP80_9MICO</name>
<protein>
    <recommendedName>
        <fullName evidence="4">Histidine kinase</fullName>
    </recommendedName>
</protein>
<sequence length="341" mass="37176">MSIGVPRYLIVGMAALFSTYHLILALYTIDVPRNPVPVFVAMALYAIATIISLLPVGPTRMPVWMAAFNFAIVVAITFLVSNELDFSDPGRVGYSSWYVAASGTLLTITSTRQRHTFAWLGIGFLVVQSAAVVGPGLFALGITGCVTWVAVSHVLSSALAKASKDAHRFALAEREATDWQAAQEAHVYERQFRLGQTSAMALSMLRTIQESGGDLTEEQRLECLHLEGAIRDEIRGRKLLNDAVREEVMNARRRGATVTLLDEGGIDDLSDDNLERVLNRLALAIHETTADKVIARTVPEGSDIAVTVVGLRTVDDDALALGQDSLEDDEVDLWLEIPRTV</sequence>
<feature type="transmembrane region" description="Helical" evidence="1">
    <location>
        <begin position="92"/>
        <end position="109"/>
    </location>
</feature>
<dbReference type="EMBL" id="JAUQUB010000001">
    <property type="protein sequence ID" value="MDO7881097.1"/>
    <property type="molecule type" value="Genomic_DNA"/>
</dbReference>
<dbReference type="Proteomes" id="UP001241072">
    <property type="component" value="Unassembled WGS sequence"/>
</dbReference>
<accession>A0ABT9BP80</accession>
<keyword evidence="3" id="KW-1185">Reference proteome</keyword>
<keyword evidence="1" id="KW-0812">Transmembrane</keyword>
<feature type="transmembrane region" description="Helical" evidence="1">
    <location>
        <begin position="116"/>
        <end position="133"/>
    </location>
</feature>
<dbReference type="RefSeq" id="WP_305001514.1">
    <property type="nucleotide sequence ID" value="NZ_JAUQUB010000001.1"/>
</dbReference>
<gene>
    <name evidence="2" type="ORF">Q5716_02540</name>
</gene>
<feature type="transmembrane region" description="Helical" evidence="1">
    <location>
        <begin position="7"/>
        <end position="29"/>
    </location>
</feature>
<comment type="caution">
    <text evidence="2">The sequence shown here is derived from an EMBL/GenBank/DDBJ whole genome shotgun (WGS) entry which is preliminary data.</text>
</comment>
<feature type="transmembrane region" description="Helical" evidence="1">
    <location>
        <begin position="63"/>
        <end position="80"/>
    </location>
</feature>
<evidence type="ECO:0000256" key="1">
    <source>
        <dbReference type="SAM" id="Phobius"/>
    </source>
</evidence>
<feature type="transmembrane region" description="Helical" evidence="1">
    <location>
        <begin position="139"/>
        <end position="160"/>
    </location>
</feature>
<feature type="transmembrane region" description="Helical" evidence="1">
    <location>
        <begin position="35"/>
        <end position="56"/>
    </location>
</feature>
<evidence type="ECO:0008006" key="4">
    <source>
        <dbReference type="Google" id="ProtNLM"/>
    </source>
</evidence>